<evidence type="ECO:0000256" key="2">
    <source>
        <dbReference type="ARBA" id="ARBA00022908"/>
    </source>
</evidence>
<evidence type="ECO:0000256" key="1">
    <source>
        <dbReference type="ARBA" id="ARBA00004496"/>
    </source>
</evidence>
<evidence type="ECO:0000256" key="4">
    <source>
        <dbReference type="SAM" id="MobiDB-lite"/>
    </source>
</evidence>
<feature type="domain" description="Tyr recombinase" evidence="5">
    <location>
        <begin position="149"/>
        <end position="331"/>
    </location>
</feature>
<sequence length="337" mass="37223">MTSENPVPAGSQPPETTSENTQAPSTTKRRGAPPTALPDDYADFLTAYTAALTDVPLAADTKRTYISRVRMYLAWLASPTAGRRSKGDPLTNPKARDWAVRDYRLHLLRDAQPKRSVRYSNNALAALDDFHIRLGLGKGDISRDDLPKTAPKALDGNAQVRWLRAIENWPHTRDRLLALLPFYAGLRIGDAVALDVPDVRMSARKGVLVVYGKGGKIREVPIHPQLREPLTGWLDERPTWSNAATEKALFLNRRGGRLTARGASDVFTAIGQAAGLDDDITAHIGRHTFVTQLIRGGEDLVTVAEIAGYSRLETLRIYSQPTDDDKHNALRHLTVDR</sequence>
<dbReference type="RefSeq" id="WP_307557559.1">
    <property type="nucleotide sequence ID" value="NZ_JAUSQU010000001.1"/>
</dbReference>
<protein>
    <submittedName>
        <fullName evidence="6">Integrase/recombinase XerC</fullName>
    </submittedName>
</protein>
<dbReference type="PROSITE" id="PS51898">
    <property type="entry name" value="TYR_RECOMBINASE"/>
    <property type="match status" value="1"/>
</dbReference>
<feature type="region of interest" description="Disordered" evidence="4">
    <location>
        <begin position="1"/>
        <end position="36"/>
    </location>
</feature>
<dbReference type="Pfam" id="PF00589">
    <property type="entry name" value="Phage_integrase"/>
    <property type="match status" value="1"/>
</dbReference>
<dbReference type="InterPro" id="IPR011010">
    <property type="entry name" value="DNA_brk_join_enz"/>
</dbReference>
<gene>
    <name evidence="6" type="ORF">J2853_002587</name>
</gene>
<organism evidence="6 7">
    <name type="scientific">Streptosporangium lutulentum</name>
    <dbReference type="NCBI Taxonomy" id="1461250"/>
    <lineage>
        <taxon>Bacteria</taxon>
        <taxon>Bacillati</taxon>
        <taxon>Actinomycetota</taxon>
        <taxon>Actinomycetes</taxon>
        <taxon>Streptosporangiales</taxon>
        <taxon>Streptosporangiaceae</taxon>
        <taxon>Streptosporangium</taxon>
    </lineage>
</organism>
<evidence type="ECO:0000313" key="6">
    <source>
        <dbReference type="EMBL" id="MDP9843376.1"/>
    </source>
</evidence>
<dbReference type="InterPro" id="IPR050090">
    <property type="entry name" value="Tyrosine_recombinase_XerCD"/>
</dbReference>
<dbReference type="PANTHER" id="PTHR30349">
    <property type="entry name" value="PHAGE INTEGRASE-RELATED"/>
    <property type="match status" value="1"/>
</dbReference>
<comment type="caution">
    <text evidence="6">The sequence shown here is derived from an EMBL/GenBank/DDBJ whole genome shotgun (WGS) entry which is preliminary data.</text>
</comment>
<accession>A0ABT9Q9H5</accession>
<dbReference type="InterPro" id="IPR013762">
    <property type="entry name" value="Integrase-like_cat_sf"/>
</dbReference>
<reference evidence="6 7" key="1">
    <citation type="submission" date="2023-07" db="EMBL/GenBank/DDBJ databases">
        <title>Sequencing the genomes of 1000 actinobacteria strains.</title>
        <authorList>
            <person name="Klenk H.-P."/>
        </authorList>
    </citation>
    <scope>NUCLEOTIDE SEQUENCE [LARGE SCALE GENOMIC DNA]</scope>
    <source>
        <strain evidence="6 7">DSM 46740</strain>
    </source>
</reference>
<evidence type="ECO:0000313" key="7">
    <source>
        <dbReference type="Proteomes" id="UP001225356"/>
    </source>
</evidence>
<name>A0ABT9Q9H5_9ACTN</name>
<keyword evidence="3" id="KW-0233">DNA recombination</keyword>
<dbReference type="SUPFAM" id="SSF56349">
    <property type="entry name" value="DNA breaking-rejoining enzymes"/>
    <property type="match status" value="1"/>
</dbReference>
<comment type="subcellular location">
    <subcellularLocation>
        <location evidence="1">Cytoplasm</location>
    </subcellularLocation>
</comment>
<dbReference type="Proteomes" id="UP001225356">
    <property type="component" value="Unassembled WGS sequence"/>
</dbReference>
<dbReference type="PANTHER" id="PTHR30349:SF77">
    <property type="entry name" value="TYROSINE RECOMBINASE XERC"/>
    <property type="match status" value="1"/>
</dbReference>
<dbReference type="Gene3D" id="1.10.443.10">
    <property type="entry name" value="Intergrase catalytic core"/>
    <property type="match status" value="1"/>
</dbReference>
<dbReference type="EMBL" id="JAUSQU010000001">
    <property type="protein sequence ID" value="MDP9843376.1"/>
    <property type="molecule type" value="Genomic_DNA"/>
</dbReference>
<proteinExistence type="predicted"/>
<evidence type="ECO:0000259" key="5">
    <source>
        <dbReference type="PROSITE" id="PS51898"/>
    </source>
</evidence>
<keyword evidence="7" id="KW-1185">Reference proteome</keyword>
<dbReference type="InterPro" id="IPR002104">
    <property type="entry name" value="Integrase_catalytic"/>
</dbReference>
<keyword evidence="2" id="KW-0229">DNA integration</keyword>
<evidence type="ECO:0000256" key="3">
    <source>
        <dbReference type="ARBA" id="ARBA00023172"/>
    </source>
</evidence>
<feature type="compositionally biased region" description="Polar residues" evidence="4">
    <location>
        <begin position="13"/>
        <end position="26"/>
    </location>
</feature>